<dbReference type="EMBL" id="FNOM01000004">
    <property type="protein sequence ID" value="SDW97449.1"/>
    <property type="molecule type" value="Genomic_DNA"/>
</dbReference>
<dbReference type="AlphaFoldDB" id="A0A1H2XYP7"/>
<name>A0A1H2XYP7_9RHOB</name>
<dbReference type="PROSITE" id="PS51257">
    <property type="entry name" value="PROKAR_LIPOPROTEIN"/>
    <property type="match status" value="1"/>
</dbReference>
<evidence type="ECO:0000313" key="3">
    <source>
        <dbReference type="Proteomes" id="UP000198539"/>
    </source>
</evidence>
<feature type="signal peptide" evidence="1">
    <location>
        <begin position="1"/>
        <end position="24"/>
    </location>
</feature>
<organism evidence="2 3">
    <name type="scientific">Roseicitreum antarcticum</name>
    <dbReference type="NCBI Taxonomy" id="564137"/>
    <lineage>
        <taxon>Bacteria</taxon>
        <taxon>Pseudomonadati</taxon>
        <taxon>Pseudomonadota</taxon>
        <taxon>Alphaproteobacteria</taxon>
        <taxon>Rhodobacterales</taxon>
        <taxon>Paracoccaceae</taxon>
        <taxon>Roseicitreum</taxon>
    </lineage>
</organism>
<dbReference type="Proteomes" id="UP000198539">
    <property type="component" value="Unassembled WGS sequence"/>
</dbReference>
<protein>
    <submittedName>
        <fullName evidence="2">Uncharacterized protein</fullName>
    </submittedName>
</protein>
<evidence type="ECO:0000313" key="2">
    <source>
        <dbReference type="EMBL" id="SDW97449.1"/>
    </source>
</evidence>
<accession>A0A1H2XYP7</accession>
<keyword evidence="1" id="KW-0732">Signal</keyword>
<proteinExistence type="predicted"/>
<gene>
    <name evidence="2" type="ORF">SAMN04488238_104340</name>
</gene>
<sequence>MTIRPAPFHLALPLLLSALLSACAGDPLPPRDSRANIPAPGLAPIDAVLAGVPPVAAQTQANAAQSARANALRARAARLRALDLDQL</sequence>
<keyword evidence="3" id="KW-1185">Reference proteome</keyword>
<feature type="chain" id="PRO_5011473216" evidence="1">
    <location>
        <begin position="25"/>
        <end position="87"/>
    </location>
</feature>
<evidence type="ECO:0000256" key="1">
    <source>
        <dbReference type="SAM" id="SignalP"/>
    </source>
</evidence>
<reference evidence="2 3" key="1">
    <citation type="submission" date="2016-10" db="EMBL/GenBank/DDBJ databases">
        <authorList>
            <person name="de Groot N.N."/>
        </authorList>
    </citation>
    <scope>NUCLEOTIDE SEQUENCE [LARGE SCALE GENOMIC DNA]</scope>
    <source>
        <strain evidence="2 3">CGMCC 1.8894</strain>
    </source>
</reference>
<dbReference type="RefSeq" id="WP_092888035.1">
    <property type="nucleotide sequence ID" value="NZ_CP061498.1"/>
</dbReference>